<evidence type="ECO:0000256" key="7">
    <source>
        <dbReference type="ARBA" id="ARBA00023157"/>
    </source>
</evidence>
<dbReference type="Proteomes" id="UP000812440">
    <property type="component" value="Chromosome 5"/>
</dbReference>
<dbReference type="InterPro" id="IPR039809">
    <property type="entry name" value="Chemokine_b/g/d"/>
</dbReference>
<evidence type="ECO:0000256" key="3">
    <source>
        <dbReference type="ARBA" id="ARBA00022500"/>
    </source>
</evidence>
<feature type="signal peptide" evidence="9">
    <location>
        <begin position="1"/>
        <end position="26"/>
    </location>
</feature>
<keyword evidence="4 9" id="KW-0202">Cytokine</keyword>
<dbReference type="InterPro" id="IPR000827">
    <property type="entry name" value="Chemokine_CC_CS"/>
</dbReference>
<protein>
    <recommendedName>
        <fullName evidence="9">C-C motif chemokine</fullName>
    </recommendedName>
</protein>
<dbReference type="SUPFAM" id="SSF54117">
    <property type="entry name" value="Interleukin 8-like chemokines"/>
    <property type="match status" value="1"/>
</dbReference>
<evidence type="ECO:0000256" key="8">
    <source>
        <dbReference type="ARBA" id="ARBA00023198"/>
    </source>
</evidence>
<comment type="similarity">
    <text evidence="2 9">Belongs to the intercrine beta (chemokine CC) family.</text>
</comment>
<keyword evidence="6 9" id="KW-0732">Signal</keyword>
<dbReference type="EMBL" id="JAACNH010000004">
    <property type="protein sequence ID" value="KAG8445570.1"/>
    <property type="molecule type" value="Genomic_DNA"/>
</dbReference>
<evidence type="ECO:0000256" key="9">
    <source>
        <dbReference type="RuleBase" id="RU361150"/>
    </source>
</evidence>
<comment type="subcellular location">
    <subcellularLocation>
        <location evidence="1 9">Secreted</location>
    </subcellularLocation>
</comment>
<reference evidence="11" key="1">
    <citation type="thesis" date="2020" institute="ProQuest LLC" country="789 East Eisenhower Parkway, Ann Arbor, MI, USA">
        <title>Comparative Genomics and Chromosome Evolution.</title>
        <authorList>
            <person name="Mudd A.B."/>
        </authorList>
    </citation>
    <scope>NUCLEOTIDE SEQUENCE</scope>
    <source>
        <strain evidence="11">Female2</strain>
        <tissue evidence="11">Blood</tissue>
    </source>
</reference>
<dbReference type="AlphaFoldDB" id="A0A8T2JQA5"/>
<keyword evidence="7" id="KW-1015">Disulfide bond</keyword>
<keyword evidence="8" id="KW-0395">Inflammatory response</keyword>
<evidence type="ECO:0000313" key="12">
    <source>
        <dbReference type="Proteomes" id="UP000812440"/>
    </source>
</evidence>
<dbReference type="FunFam" id="2.40.50.40:FF:000012">
    <property type="entry name" value="C-C motif chemokine"/>
    <property type="match status" value="1"/>
</dbReference>
<feature type="domain" description="Chemokine interleukin-8-like" evidence="10">
    <location>
        <begin position="27"/>
        <end position="86"/>
    </location>
</feature>
<evidence type="ECO:0000256" key="1">
    <source>
        <dbReference type="ARBA" id="ARBA00004613"/>
    </source>
</evidence>
<evidence type="ECO:0000256" key="2">
    <source>
        <dbReference type="ARBA" id="ARBA00010868"/>
    </source>
</evidence>
<dbReference type="Pfam" id="PF00048">
    <property type="entry name" value="IL8"/>
    <property type="match status" value="1"/>
</dbReference>
<feature type="chain" id="PRO_5035961435" description="C-C motif chemokine" evidence="9">
    <location>
        <begin position="27"/>
        <end position="87"/>
    </location>
</feature>
<keyword evidence="3 9" id="KW-0145">Chemotaxis</keyword>
<sequence length="87" mass="9924">MACVRALCVLFMVVIGLLCLTSTGEGLYDCCYTYTKKSLPVKIIKSFTTQKFYEVCDIDAIIFITKKFRVCANPEDKWVKNVLKALR</sequence>
<gene>
    <name evidence="11" type="ORF">GDO86_010372</name>
</gene>
<dbReference type="Gene3D" id="2.40.50.40">
    <property type="match status" value="1"/>
</dbReference>
<accession>A0A8T2JQA5</accession>
<keyword evidence="5 9" id="KW-0964">Secreted</keyword>
<keyword evidence="12" id="KW-1185">Reference proteome</keyword>
<name>A0A8T2JQA5_9PIPI</name>
<dbReference type="PANTHER" id="PTHR12015:SF108">
    <property type="entry name" value="C-C MOTIF CHEMOKINE 20"/>
    <property type="match status" value="1"/>
</dbReference>
<dbReference type="InterPro" id="IPR036048">
    <property type="entry name" value="Interleukin_8-like_sf"/>
</dbReference>
<dbReference type="GO" id="GO:0005615">
    <property type="term" value="C:extracellular space"/>
    <property type="evidence" value="ECO:0007669"/>
    <property type="project" value="UniProtKB-KW"/>
</dbReference>
<comment type="caution">
    <text evidence="11">The sequence shown here is derived from an EMBL/GenBank/DDBJ whole genome shotgun (WGS) entry which is preliminary data.</text>
</comment>
<dbReference type="SMART" id="SM00199">
    <property type="entry name" value="SCY"/>
    <property type="match status" value="1"/>
</dbReference>
<evidence type="ECO:0000256" key="4">
    <source>
        <dbReference type="ARBA" id="ARBA00022514"/>
    </source>
</evidence>
<evidence type="ECO:0000256" key="6">
    <source>
        <dbReference type="ARBA" id="ARBA00022729"/>
    </source>
</evidence>
<evidence type="ECO:0000256" key="5">
    <source>
        <dbReference type="ARBA" id="ARBA00022525"/>
    </source>
</evidence>
<proteinExistence type="inferred from homology"/>
<dbReference type="GO" id="GO:0008009">
    <property type="term" value="F:chemokine activity"/>
    <property type="evidence" value="ECO:0007669"/>
    <property type="project" value="InterPro"/>
</dbReference>
<evidence type="ECO:0000313" key="11">
    <source>
        <dbReference type="EMBL" id="KAG8445570.1"/>
    </source>
</evidence>
<dbReference type="PANTHER" id="PTHR12015">
    <property type="entry name" value="SMALL INDUCIBLE CYTOKINE A"/>
    <property type="match status" value="1"/>
</dbReference>
<dbReference type="OrthoDB" id="8870994at2759"/>
<dbReference type="InterPro" id="IPR001811">
    <property type="entry name" value="Chemokine_IL8-like_dom"/>
</dbReference>
<dbReference type="GO" id="GO:0006954">
    <property type="term" value="P:inflammatory response"/>
    <property type="evidence" value="ECO:0007669"/>
    <property type="project" value="UniProtKB-KW"/>
</dbReference>
<evidence type="ECO:0000259" key="10">
    <source>
        <dbReference type="SMART" id="SM00199"/>
    </source>
</evidence>
<dbReference type="GO" id="GO:0006955">
    <property type="term" value="P:immune response"/>
    <property type="evidence" value="ECO:0007669"/>
    <property type="project" value="InterPro"/>
</dbReference>
<organism evidence="11 12">
    <name type="scientific">Hymenochirus boettgeri</name>
    <name type="common">Congo dwarf clawed frog</name>
    <dbReference type="NCBI Taxonomy" id="247094"/>
    <lineage>
        <taxon>Eukaryota</taxon>
        <taxon>Metazoa</taxon>
        <taxon>Chordata</taxon>
        <taxon>Craniata</taxon>
        <taxon>Vertebrata</taxon>
        <taxon>Euteleostomi</taxon>
        <taxon>Amphibia</taxon>
        <taxon>Batrachia</taxon>
        <taxon>Anura</taxon>
        <taxon>Pipoidea</taxon>
        <taxon>Pipidae</taxon>
        <taxon>Pipinae</taxon>
        <taxon>Hymenochirus</taxon>
    </lineage>
</organism>
<dbReference type="PROSITE" id="PS00472">
    <property type="entry name" value="SMALL_CYTOKINES_CC"/>
    <property type="match status" value="1"/>
</dbReference>